<evidence type="ECO:0000313" key="2">
    <source>
        <dbReference type="EMBL" id="GFO23992.1"/>
    </source>
</evidence>
<feature type="compositionally biased region" description="Basic and acidic residues" evidence="1">
    <location>
        <begin position="63"/>
        <end position="79"/>
    </location>
</feature>
<dbReference type="Proteomes" id="UP000735302">
    <property type="component" value="Unassembled WGS sequence"/>
</dbReference>
<evidence type="ECO:0000256" key="1">
    <source>
        <dbReference type="SAM" id="MobiDB-lite"/>
    </source>
</evidence>
<feature type="region of interest" description="Disordered" evidence="1">
    <location>
        <begin position="445"/>
        <end position="489"/>
    </location>
</feature>
<feature type="region of interest" description="Disordered" evidence="1">
    <location>
        <begin position="561"/>
        <end position="581"/>
    </location>
</feature>
<feature type="compositionally biased region" description="Polar residues" evidence="1">
    <location>
        <begin position="336"/>
        <end position="369"/>
    </location>
</feature>
<comment type="caution">
    <text evidence="2">The sequence shown here is derived from an EMBL/GenBank/DDBJ whole genome shotgun (WGS) entry which is preliminary data.</text>
</comment>
<feature type="region of interest" description="Disordered" evidence="1">
    <location>
        <begin position="63"/>
        <end position="93"/>
    </location>
</feature>
<proteinExistence type="predicted"/>
<dbReference type="EMBL" id="BLXT01005577">
    <property type="protein sequence ID" value="GFO23992.1"/>
    <property type="molecule type" value="Genomic_DNA"/>
</dbReference>
<feature type="region of interest" description="Disordered" evidence="1">
    <location>
        <begin position="336"/>
        <end position="408"/>
    </location>
</feature>
<accession>A0AAV4BXX9</accession>
<feature type="compositionally biased region" description="Basic and acidic residues" evidence="1">
    <location>
        <begin position="468"/>
        <end position="484"/>
    </location>
</feature>
<feature type="compositionally biased region" description="Low complexity" evidence="1">
    <location>
        <begin position="396"/>
        <end position="408"/>
    </location>
</feature>
<reference evidence="2 3" key="1">
    <citation type="journal article" date="2021" name="Elife">
        <title>Chloroplast acquisition without the gene transfer in kleptoplastic sea slugs, Plakobranchus ocellatus.</title>
        <authorList>
            <person name="Maeda T."/>
            <person name="Takahashi S."/>
            <person name="Yoshida T."/>
            <person name="Shimamura S."/>
            <person name="Takaki Y."/>
            <person name="Nagai Y."/>
            <person name="Toyoda A."/>
            <person name="Suzuki Y."/>
            <person name="Arimoto A."/>
            <person name="Ishii H."/>
            <person name="Satoh N."/>
            <person name="Nishiyama T."/>
            <person name="Hasebe M."/>
            <person name="Maruyama T."/>
            <person name="Minagawa J."/>
            <person name="Obokata J."/>
            <person name="Shigenobu S."/>
        </authorList>
    </citation>
    <scope>NUCLEOTIDE SEQUENCE [LARGE SCALE GENOMIC DNA]</scope>
</reference>
<name>A0AAV4BXX9_9GAST</name>
<keyword evidence="3" id="KW-1185">Reference proteome</keyword>
<feature type="region of interest" description="Disordered" evidence="1">
    <location>
        <begin position="296"/>
        <end position="320"/>
    </location>
</feature>
<evidence type="ECO:0000313" key="3">
    <source>
        <dbReference type="Proteomes" id="UP000735302"/>
    </source>
</evidence>
<protein>
    <submittedName>
        <fullName evidence="2">Uncharacterized protein</fullName>
    </submittedName>
</protein>
<dbReference type="AlphaFoldDB" id="A0AAV4BXX9"/>
<organism evidence="2 3">
    <name type="scientific">Plakobranchus ocellatus</name>
    <dbReference type="NCBI Taxonomy" id="259542"/>
    <lineage>
        <taxon>Eukaryota</taxon>
        <taxon>Metazoa</taxon>
        <taxon>Spiralia</taxon>
        <taxon>Lophotrochozoa</taxon>
        <taxon>Mollusca</taxon>
        <taxon>Gastropoda</taxon>
        <taxon>Heterobranchia</taxon>
        <taxon>Euthyneura</taxon>
        <taxon>Panpulmonata</taxon>
        <taxon>Sacoglossa</taxon>
        <taxon>Placobranchoidea</taxon>
        <taxon>Plakobranchidae</taxon>
        <taxon>Plakobranchus</taxon>
    </lineage>
</organism>
<sequence>MDVIERRKQLLPSVTFTLDGVTRTKPVLLGAPRKAPPHGSPGAWVSAYPYVSPRHHSVIYESEREGADSAQHHEGKADDKEEFEDCLSSPGGEIDDLLSSPGGDIEDNLSSLGADVIESPLIPRIQGERVVRCSENNTEISSENISNPFCFTATRHDVVADSSYSSLELYESPTNSGIRPERPDTLITIDTYSDRAVSTALGVFTDSGTCFSGSLERERDSVEKTTDCDNVEETGDFDNIEESRECDNVEETGECDSSEAEETREVYEVYAVVNYCSDEECENPRHRYCQMYHTSLSRDSGPESDASFASPSQNRGSHRLEAASTYSAEPQMIYVDNSNANSNPNPRGAHSTANSELPTDLYRNTSIPDSASLGDDTGGMQRVNPFPDPAYHRKQQGSGQTRSSSSASGDYIHVSQTLDNRQCSSSQKLTDGANATTLVDDQCDVDRTRFGDSPPTSSYVHPASLSDDQSRKGFKTQRDQRTADAESTGARLESRLVSNAIFNTSHHNRGDPPLSISTTTLASHTGYRGSDQDLGYTITQTSDKNAGVDTVHRKTVRKSLFSSKRHTSSGKPGHGSDHTSKFSRFAKTLSSAFKYGYGNSHKPRSKESGDVCVDDNDVNQPEGANSEPLFSFRRKNTLILRTQLTVRVHAIIGFVTHGCKSLLVISSTAVMRSAKTCREVGVAGVKLLGPRTLGGELYSMGRFAGVAHVMQIKEQLA</sequence>
<gene>
    <name evidence="2" type="ORF">PoB_005049700</name>
</gene>